<proteinExistence type="predicted"/>
<dbReference type="GO" id="GO:0051287">
    <property type="term" value="F:NAD binding"/>
    <property type="evidence" value="ECO:0007669"/>
    <property type="project" value="InterPro"/>
</dbReference>
<evidence type="ECO:0000313" key="4">
    <source>
        <dbReference type="EMBL" id="HGT39104.1"/>
    </source>
</evidence>
<dbReference type="Pfam" id="PF02826">
    <property type="entry name" value="2-Hacid_dh_C"/>
    <property type="match status" value="1"/>
</dbReference>
<evidence type="ECO:0000256" key="2">
    <source>
        <dbReference type="ARBA" id="ARBA00023027"/>
    </source>
</evidence>
<dbReference type="EMBL" id="DSVQ01000012">
    <property type="protein sequence ID" value="HGT39104.1"/>
    <property type="molecule type" value="Genomic_DNA"/>
</dbReference>
<dbReference type="CDD" id="cd05300">
    <property type="entry name" value="2-Hacid_dh_1"/>
    <property type="match status" value="1"/>
</dbReference>
<dbReference type="SUPFAM" id="SSF52283">
    <property type="entry name" value="Formate/glycerate dehydrogenase catalytic domain-like"/>
    <property type="match status" value="1"/>
</dbReference>
<name>A0A7C4QNP2_9PLAN</name>
<keyword evidence="2" id="KW-0520">NAD</keyword>
<dbReference type="GO" id="GO:0016491">
    <property type="term" value="F:oxidoreductase activity"/>
    <property type="evidence" value="ECO:0007669"/>
    <property type="project" value="UniProtKB-KW"/>
</dbReference>
<reference evidence="4" key="1">
    <citation type="journal article" date="2020" name="mSystems">
        <title>Genome- and Community-Level Interaction Insights into Carbon Utilization and Element Cycling Functions of Hydrothermarchaeota in Hydrothermal Sediment.</title>
        <authorList>
            <person name="Zhou Z."/>
            <person name="Liu Y."/>
            <person name="Xu W."/>
            <person name="Pan J."/>
            <person name="Luo Z.H."/>
            <person name="Li M."/>
        </authorList>
    </citation>
    <scope>NUCLEOTIDE SEQUENCE [LARGE SCALE GENOMIC DNA]</scope>
    <source>
        <strain evidence="4">SpSt-508</strain>
    </source>
</reference>
<feature type="domain" description="D-isomer specific 2-hydroxyacid dehydrogenase NAD-binding" evidence="3">
    <location>
        <begin position="116"/>
        <end position="310"/>
    </location>
</feature>
<accession>A0A7C4QNP2</accession>
<dbReference type="InterPro" id="IPR006140">
    <property type="entry name" value="D-isomer_DH_NAD-bd"/>
</dbReference>
<sequence length="347" mass="37866">MSQPAPQPTPEDQRVKLVIYPALDAERIARIAAAAPSVTIVQCADAAQAQAAIADADAFFGKLTPELLRAARNLRWVQAPTASLEHYLFPELAAHPCVLTNMRGLFSDVIADHVMGFVLCFARNLPTYWRQQRAGVWAPVGDPSARTDFVTSPGTVTPVDRAHQHLADLTLGVFGVGHIGAEVCRRAAAFGMRVLGVDPVTRCVPGVVDAVWPPERLPELLAQSDYVVIAAPHTPETAGLFDRSRLRQMKHSAVLINVGRGVIVRLDDLTDALRAGELRGAALDVCEVEPLPPDHPLWTMENVLITPHVAAASPRIAERHLATFLENLRRFVSGQPLLTPVDKQRWY</sequence>
<dbReference type="AlphaFoldDB" id="A0A7C4QNP2"/>
<dbReference type="PANTHER" id="PTHR43333">
    <property type="entry name" value="2-HACID_DH_C DOMAIN-CONTAINING PROTEIN"/>
    <property type="match status" value="1"/>
</dbReference>
<dbReference type="Gene3D" id="3.40.50.720">
    <property type="entry name" value="NAD(P)-binding Rossmann-like Domain"/>
    <property type="match status" value="2"/>
</dbReference>
<comment type="caution">
    <text evidence="4">The sequence shown here is derived from an EMBL/GenBank/DDBJ whole genome shotgun (WGS) entry which is preliminary data.</text>
</comment>
<organism evidence="4">
    <name type="scientific">Schlesneria paludicola</name>
    <dbReference type="NCBI Taxonomy" id="360056"/>
    <lineage>
        <taxon>Bacteria</taxon>
        <taxon>Pseudomonadati</taxon>
        <taxon>Planctomycetota</taxon>
        <taxon>Planctomycetia</taxon>
        <taxon>Planctomycetales</taxon>
        <taxon>Planctomycetaceae</taxon>
        <taxon>Schlesneria</taxon>
    </lineage>
</organism>
<dbReference type="PANTHER" id="PTHR43333:SF1">
    <property type="entry name" value="D-ISOMER SPECIFIC 2-HYDROXYACID DEHYDROGENASE NAD-BINDING DOMAIN-CONTAINING PROTEIN"/>
    <property type="match status" value="1"/>
</dbReference>
<dbReference type="SUPFAM" id="SSF51735">
    <property type="entry name" value="NAD(P)-binding Rossmann-fold domains"/>
    <property type="match status" value="1"/>
</dbReference>
<dbReference type="InterPro" id="IPR036291">
    <property type="entry name" value="NAD(P)-bd_dom_sf"/>
</dbReference>
<keyword evidence="1" id="KW-0560">Oxidoreductase</keyword>
<evidence type="ECO:0000256" key="1">
    <source>
        <dbReference type="ARBA" id="ARBA00023002"/>
    </source>
</evidence>
<evidence type="ECO:0000259" key="3">
    <source>
        <dbReference type="Pfam" id="PF02826"/>
    </source>
</evidence>
<protein>
    <submittedName>
        <fullName evidence="4">D-2-hydroxyacid dehydrogenase</fullName>
    </submittedName>
</protein>
<gene>
    <name evidence="4" type="ORF">ENS64_07545</name>
</gene>